<protein>
    <recommendedName>
        <fullName evidence="2">Cohesin domain-containing protein</fullName>
    </recommendedName>
</protein>
<feature type="non-terminal residue" evidence="1">
    <location>
        <position position="189"/>
    </location>
</feature>
<name>A0A382RDX4_9ZZZZ</name>
<dbReference type="EMBL" id="UINC01121035">
    <property type="protein sequence ID" value="SVC95903.1"/>
    <property type="molecule type" value="Genomic_DNA"/>
</dbReference>
<evidence type="ECO:0008006" key="2">
    <source>
        <dbReference type="Google" id="ProtNLM"/>
    </source>
</evidence>
<proteinExistence type="predicted"/>
<gene>
    <name evidence="1" type="ORF">METZ01_LOCUS348757</name>
</gene>
<dbReference type="AlphaFoldDB" id="A0A382RDX4"/>
<organism evidence="1">
    <name type="scientific">marine metagenome</name>
    <dbReference type="NCBI Taxonomy" id="408172"/>
    <lineage>
        <taxon>unclassified sequences</taxon>
        <taxon>metagenomes</taxon>
        <taxon>ecological metagenomes</taxon>
    </lineage>
</organism>
<reference evidence="1" key="1">
    <citation type="submission" date="2018-05" db="EMBL/GenBank/DDBJ databases">
        <authorList>
            <person name="Lanie J.A."/>
            <person name="Ng W.-L."/>
            <person name="Kazmierczak K.M."/>
            <person name="Andrzejewski T.M."/>
            <person name="Davidsen T.M."/>
            <person name="Wayne K.J."/>
            <person name="Tettelin H."/>
            <person name="Glass J.I."/>
            <person name="Rusch D."/>
            <person name="Podicherti R."/>
            <person name="Tsui H.-C.T."/>
            <person name="Winkler M.E."/>
        </authorList>
    </citation>
    <scope>NUCLEOTIDE SEQUENCE</scope>
</reference>
<evidence type="ECO:0000313" key="1">
    <source>
        <dbReference type="EMBL" id="SVC95903.1"/>
    </source>
</evidence>
<sequence length="189" mass="19632">MCAATLCTAAGLLVPAAHAQSLRIGVEGHAAGEPVQVFVGDVVRLQIIADFRSLRAAGLAAYVTVPEAVFLIQDLGLPGQVGTQPFRAGPLFDGAQLATNLLLPESDDVAATVPGQQLDLATLFGLGSRGEVSGEGVVATFHVLALSPAEGAVIEIDNNPIRETKIVLSDGRTERRFARTEGLQIVVVD</sequence>
<accession>A0A382RDX4</accession>